<dbReference type="RefSeq" id="WP_013119461.1">
    <property type="nucleotide sequence ID" value="NC_014152.1"/>
</dbReference>
<sequence length="277" mass="31696" precursor="true">MKRLLGVLMAFLLTLMTFAPAFAKEVTISETKTINEYQKIKELQQKNDNELKKLGYTDVQIKELKKIDYAEELKKRAKLDDMTLKNYGYTDEQIKKLKCFKGTEDEINALAATLTFDAYHLNFWYDSKNDRSYWKTGFSWSWSSKPLYLSTDIIGAGWAPTMTLLTAESYNVVTYKPTTTPSPPAYTKQYNFALAGTNTAQAKFPLWDSYNKMWAAEGWGFVKVSRGGMTRDMQMRIAYGHTQLDISNPSVSYPWGISFSWITGVNEEASKTVSYSN</sequence>
<dbReference type="EMBL" id="CP002028">
    <property type="protein sequence ID" value="ADG81440.1"/>
    <property type="molecule type" value="Genomic_DNA"/>
</dbReference>
<proteinExistence type="predicted"/>
<dbReference type="STRING" id="635013.TherJR_0563"/>
<feature type="signal peptide" evidence="1">
    <location>
        <begin position="1"/>
        <end position="23"/>
    </location>
</feature>
<reference evidence="2 3" key="1">
    <citation type="submission" date="2010-05" db="EMBL/GenBank/DDBJ databases">
        <title>Complete sequence of Thermincola sp. JR.</title>
        <authorList>
            <consortium name="US DOE Joint Genome Institute"/>
            <person name="Lucas S."/>
            <person name="Copeland A."/>
            <person name="Lapidus A."/>
            <person name="Cheng J.-F."/>
            <person name="Bruce D."/>
            <person name="Goodwin L."/>
            <person name="Pitluck S."/>
            <person name="Chertkov O."/>
            <person name="Detter J.C."/>
            <person name="Han C."/>
            <person name="Tapia R."/>
            <person name="Land M."/>
            <person name="Hauser L."/>
            <person name="Kyrpides N."/>
            <person name="Mikhailova N."/>
            <person name="Hazen T.C."/>
            <person name="Woyke T."/>
        </authorList>
    </citation>
    <scope>NUCLEOTIDE SEQUENCE [LARGE SCALE GENOMIC DNA]</scope>
    <source>
        <strain evidence="2 3">JR</strain>
    </source>
</reference>
<evidence type="ECO:0000313" key="2">
    <source>
        <dbReference type="EMBL" id="ADG81440.1"/>
    </source>
</evidence>
<protein>
    <submittedName>
        <fullName evidence="2">Uncharacterized protein</fullName>
    </submittedName>
</protein>
<keyword evidence="1" id="KW-0732">Signal</keyword>
<dbReference type="OrthoDB" id="2084789at2"/>
<dbReference type="eggNOG" id="ENOG5032WVV">
    <property type="taxonomic scope" value="Bacteria"/>
</dbReference>
<evidence type="ECO:0000256" key="1">
    <source>
        <dbReference type="SAM" id="SignalP"/>
    </source>
</evidence>
<organism evidence="2 3">
    <name type="scientific">Thermincola potens (strain JR)</name>
    <dbReference type="NCBI Taxonomy" id="635013"/>
    <lineage>
        <taxon>Bacteria</taxon>
        <taxon>Bacillati</taxon>
        <taxon>Bacillota</taxon>
        <taxon>Clostridia</taxon>
        <taxon>Eubacteriales</taxon>
        <taxon>Thermincolaceae</taxon>
        <taxon>Thermincola</taxon>
    </lineage>
</organism>
<feature type="chain" id="PRO_5003079983" evidence="1">
    <location>
        <begin position="24"/>
        <end position="277"/>
    </location>
</feature>
<evidence type="ECO:0000313" key="3">
    <source>
        <dbReference type="Proteomes" id="UP000002377"/>
    </source>
</evidence>
<accession>D5XBP2</accession>
<dbReference type="KEGG" id="tjr:TherJR_0563"/>
<name>D5XBP2_THEPJ</name>
<dbReference type="HOGENOM" id="CLU_989481_0_0_9"/>
<dbReference type="AlphaFoldDB" id="D5XBP2"/>
<gene>
    <name evidence="2" type="ordered locus">TherJR_0563</name>
</gene>
<keyword evidence="3" id="KW-1185">Reference proteome</keyword>
<dbReference type="Proteomes" id="UP000002377">
    <property type="component" value="Chromosome"/>
</dbReference>